<dbReference type="PANTHER" id="PTHR34301:SF8">
    <property type="entry name" value="ATPASE DOMAIN-CONTAINING PROTEIN"/>
    <property type="match status" value="1"/>
</dbReference>
<evidence type="ECO:0000313" key="2">
    <source>
        <dbReference type="Proteomes" id="UP001185015"/>
    </source>
</evidence>
<dbReference type="AlphaFoldDB" id="A0AA90TZM8"/>
<accession>A0AA90TZM8</accession>
<protein>
    <submittedName>
        <fullName evidence="1">AAA+ ATPase superfamily predicted ATPase</fullName>
    </submittedName>
</protein>
<sequence length="662" mass="77908">MGAIVPAVKEHFPTNSRLEKALRLFLPAFDVTYTSISRYRKSATYTEYIFLKAEQSFKEGFGFEREILCIISNKSEFQAKDAEIIDLIYNENKSRVDPFVCVLLSECNEINDKIEMLVHKDPDNLCIVPFSIPDLLNNKPQIPEIRSKFQKYMFSRDLFAFESPIKRDISFFGREDILLNFIDRFKTGQNSGLFGLRKIGKTSVLYAISRRIKSKDIGTSLYFDCANPSFYKARWYDCLQILVKRLYDDIDIDKSQVNAFTSKYNEMNASDYFYDDIKLVLKDEDDRVLMMLDEIEWISFNTSSDPHWESDFIPFWQTFRSAHQNLNGKFCFMISGVNPKCIEEEAVLGYDNPLFALIDPTFLQPFDTNTTREMVRKLGRYMGIKFEEELYPKLYELYGGHPFLVRHACSKLCYYEKTRPITFNLEIFNQHADKINLSLMPYVKQILNVLAIWYPNEYQQIIELAQGNVEDIKKHLGDKPQYIEHLLGYGIVNFIDGDPKLSIFVMSKQLKVSPKNADNLLSKYNSKEANENIDDIHAEVSMRRNKIERKLRNLLKQTLKLMYGKKCMDELMKSISDHGGLNRYSYDDVWKHLYFKDLSQIIDKNWILLQNWFSRDKNEVMFWMKHINEFRVDAHNNEISNDDFLYLKVAFTRLEEALETVD</sequence>
<dbReference type="EMBL" id="JAVDQI010000004">
    <property type="protein sequence ID" value="MDR6222942.1"/>
    <property type="molecule type" value="Genomic_DNA"/>
</dbReference>
<dbReference type="Gene3D" id="3.40.50.300">
    <property type="entry name" value="P-loop containing nucleotide triphosphate hydrolases"/>
    <property type="match status" value="1"/>
</dbReference>
<gene>
    <name evidence="1" type="ORF">J2750_001402</name>
</gene>
<comment type="caution">
    <text evidence="1">The sequence shown here is derived from an EMBL/GenBank/DDBJ whole genome shotgun (WGS) entry which is preliminary data.</text>
</comment>
<evidence type="ECO:0000313" key="1">
    <source>
        <dbReference type="EMBL" id="MDR6222942.1"/>
    </source>
</evidence>
<dbReference type="RefSeq" id="WP_270096852.1">
    <property type="nucleotide sequence ID" value="NZ_JAQFFK010000005.1"/>
</dbReference>
<dbReference type="InterPro" id="IPR027417">
    <property type="entry name" value="P-loop_NTPase"/>
</dbReference>
<dbReference type="Proteomes" id="UP001185015">
    <property type="component" value="Unassembled WGS sequence"/>
</dbReference>
<keyword evidence="2" id="KW-1185">Reference proteome</keyword>
<dbReference type="SUPFAM" id="SSF52540">
    <property type="entry name" value="P-loop containing nucleoside triphosphate hydrolases"/>
    <property type="match status" value="1"/>
</dbReference>
<name>A0AA90TZM8_9EURY</name>
<proteinExistence type="predicted"/>
<reference evidence="1 2" key="1">
    <citation type="submission" date="2023-07" db="EMBL/GenBank/DDBJ databases">
        <title>Genomic Encyclopedia of Type Strains, Phase IV (KMG-IV): sequencing the most valuable type-strain genomes for metagenomic binning, comparative biology and taxonomic classification.</title>
        <authorList>
            <person name="Goeker M."/>
        </authorList>
    </citation>
    <scope>NUCLEOTIDE SEQUENCE [LARGE SCALE GENOMIC DNA]</scope>
    <source>
        <strain evidence="1 2">DSM 17273</strain>
    </source>
</reference>
<dbReference type="PANTHER" id="PTHR34301">
    <property type="entry name" value="DNA-BINDING PROTEIN-RELATED"/>
    <property type="match status" value="1"/>
</dbReference>
<organism evidence="1 2">
    <name type="scientific">Methanococcoides alaskense</name>
    <dbReference type="NCBI Taxonomy" id="325778"/>
    <lineage>
        <taxon>Archaea</taxon>
        <taxon>Methanobacteriati</taxon>
        <taxon>Methanobacteriota</taxon>
        <taxon>Stenosarchaea group</taxon>
        <taxon>Methanomicrobia</taxon>
        <taxon>Methanosarcinales</taxon>
        <taxon>Methanosarcinaceae</taxon>
        <taxon>Methanococcoides</taxon>
    </lineage>
</organism>